<evidence type="ECO:0000313" key="2">
    <source>
        <dbReference type="EMBL" id="PIP22465.1"/>
    </source>
</evidence>
<dbReference type="EMBL" id="PCRN01000020">
    <property type="protein sequence ID" value="PIP22465.1"/>
    <property type="molecule type" value="Genomic_DNA"/>
</dbReference>
<dbReference type="Proteomes" id="UP000229054">
    <property type="component" value="Unassembled WGS sequence"/>
</dbReference>
<protein>
    <submittedName>
        <fullName evidence="2">Uncharacterized protein</fullName>
    </submittedName>
</protein>
<sequence>MQPQKPSKPTPPPPKGPYEKRGGIPREKFSRFLKQGPFSIPWSRGVGFKQRGALGEKLLKERFPYQKYSLDISGREIDREIKKLREEKLRTKTQAEKNTLAQNMARLEEAKKRAGL</sequence>
<feature type="compositionally biased region" description="Pro residues" evidence="1">
    <location>
        <begin position="1"/>
        <end position="16"/>
    </location>
</feature>
<dbReference type="AlphaFoldDB" id="A0A2G9YT86"/>
<accession>A0A2G9YT86</accession>
<evidence type="ECO:0000313" key="3">
    <source>
        <dbReference type="Proteomes" id="UP000229054"/>
    </source>
</evidence>
<name>A0A2G9YT86_9BACT</name>
<organism evidence="2 3">
    <name type="scientific">Candidatus Nealsonbacteria bacterium CG23_combo_of_CG06-09_8_20_14_all_39_25</name>
    <dbReference type="NCBI Taxonomy" id="1974723"/>
    <lineage>
        <taxon>Bacteria</taxon>
        <taxon>Candidatus Nealsoniibacteriota</taxon>
    </lineage>
</organism>
<gene>
    <name evidence="2" type="ORF">COX38_00470</name>
</gene>
<evidence type="ECO:0000256" key="1">
    <source>
        <dbReference type="SAM" id="MobiDB-lite"/>
    </source>
</evidence>
<comment type="caution">
    <text evidence="2">The sequence shown here is derived from an EMBL/GenBank/DDBJ whole genome shotgun (WGS) entry which is preliminary data.</text>
</comment>
<reference evidence="2 3" key="1">
    <citation type="submission" date="2017-09" db="EMBL/GenBank/DDBJ databases">
        <title>Depth-based differentiation of microbial function through sediment-hosted aquifers and enrichment of novel symbionts in the deep terrestrial subsurface.</title>
        <authorList>
            <person name="Probst A.J."/>
            <person name="Ladd B."/>
            <person name="Jarett J.K."/>
            <person name="Geller-Mcgrath D.E."/>
            <person name="Sieber C.M."/>
            <person name="Emerson J.B."/>
            <person name="Anantharaman K."/>
            <person name="Thomas B.C."/>
            <person name="Malmstrom R."/>
            <person name="Stieglmeier M."/>
            <person name="Klingl A."/>
            <person name="Woyke T."/>
            <person name="Ryan C.M."/>
            <person name="Banfield J.F."/>
        </authorList>
    </citation>
    <scope>NUCLEOTIDE SEQUENCE [LARGE SCALE GENOMIC DNA]</scope>
    <source>
        <strain evidence="2">CG23_combo_of_CG06-09_8_20_14_all_39_25</strain>
    </source>
</reference>
<feature type="region of interest" description="Disordered" evidence="1">
    <location>
        <begin position="1"/>
        <end position="23"/>
    </location>
</feature>
<proteinExistence type="predicted"/>